<dbReference type="CDD" id="cd09272">
    <property type="entry name" value="RNase_HI_RT_Ty1"/>
    <property type="match status" value="1"/>
</dbReference>
<name>A0ABQ5GMK4_9ASTR</name>
<comment type="caution">
    <text evidence="2">The sequence shown here is derived from an EMBL/GenBank/DDBJ whole genome shotgun (WGS) entry which is preliminary data.</text>
</comment>
<dbReference type="PANTHER" id="PTHR11439:SF524">
    <property type="entry name" value="RNA-DIRECTED DNA POLYMERASE, PROTEIN KINASE RLK-PELLE-DLSV FAMILY"/>
    <property type="match status" value="1"/>
</dbReference>
<dbReference type="EMBL" id="BQNB010018665">
    <property type="protein sequence ID" value="GJT76906.1"/>
    <property type="molecule type" value="Genomic_DNA"/>
</dbReference>
<feature type="domain" description="Reverse transcriptase Ty1/copia-type" evidence="1">
    <location>
        <begin position="2"/>
        <end position="95"/>
    </location>
</feature>
<dbReference type="SUPFAM" id="SSF56672">
    <property type="entry name" value="DNA/RNA polymerases"/>
    <property type="match status" value="1"/>
</dbReference>
<dbReference type="InterPro" id="IPR013103">
    <property type="entry name" value="RVT_2"/>
</dbReference>
<dbReference type="InterPro" id="IPR043502">
    <property type="entry name" value="DNA/RNA_pol_sf"/>
</dbReference>
<reference evidence="2" key="1">
    <citation type="journal article" date="2022" name="Int. J. Mol. Sci.">
        <title>Draft Genome of Tanacetum Coccineum: Genomic Comparison of Closely Related Tanacetum-Family Plants.</title>
        <authorList>
            <person name="Yamashiro T."/>
            <person name="Shiraishi A."/>
            <person name="Nakayama K."/>
            <person name="Satake H."/>
        </authorList>
    </citation>
    <scope>NUCLEOTIDE SEQUENCE</scope>
</reference>
<dbReference type="Proteomes" id="UP001151760">
    <property type="component" value="Unassembled WGS sequence"/>
</dbReference>
<evidence type="ECO:0000313" key="3">
    <source>
        <dbReference type="Proteomes" id="UP001151760"/>
    </source>
</evidence>
<proteinExistence type="predicted"/>
<organism evidence="2 3">
    <name type="scientific">Tanacetum coccineum</name>
    <dbReference type="NCBI Taxonomy" id="301880"/>
    <lineage>
        <taxon>Eukaryota</taxon>
        <taxon>Viridiplantae</taxon>
        <taxon>Streptophyta</taxon>
        <taxon>Embryophyta</taxon>
        <taxon>Tracheophyta</taxon>
        <taxon>Spermatophyta</taxon>
        <taxon>Magnoliopsida</taxon>
        <taxon>eudicotyledons</taxon>
        <taxon>Gunneridae</taxon>
        <taxon>Pentapetalae</taxon>
        <taxon>asterids</taxon>
        <taxon>campanulids</taxon>
        <taxon>Asterales</taxon>
        <taxon>Asteraceae</taxon>
        <taxon>Asteroideae</taxon>
        <taxon>Anthemideae</taxon>
        <taxon>Anthemidinae</taxon>
        <taxon>Tanacetum</taxon>
    </lineage>
</organism>
<gene>
    <name evidence="2" type="ORF">Tco_1043631</name>
</gene>
<evidence type="ECO:0000259" key="1">
    <source>
        <dbReference type="Pfam" id="PF07727"/>
    </source>
</evidence>
<accession>A0ABQ5GMK4</accession>
<keyword evidence="3" id="KW-1185">Reference proteome</keyword>
<sequence length="505" mass="57324">MAHLVANGSSQQLGVDFDETFSPVVKPVTIRTVLSLVMSRKWPIHHLDVKNAFLNDDLSETVYMHQPPGFVDSRYPHYVYLLQRSLYGLKQGLRVAYLLIYVDDIILTASSSVLLQQIIDSLHKELILSQKKYALQLLELAHMVHCNPSRTLVDTETNLVQHICLYMHDPRKPHFAALKRVKRYVKGTLDLGFHVYASATTSLMGYTDADWAGCPSTRRSTSVYCDNVSAVNMSANPIQHQRTKNIEIDIHFVRDMVKAGHIRVFHVPSRFKYADIFTKRLPSALFEDFRSSLSVRPPPAQTAGRISMYIFLFATGELNRLTNGERIRWLYRVNQFFLLDSVADDQKVREVQKRFDLVFEDPMGGLMKTEETGGLKDEISMLVRMFKPNTLTDVYCLARMQGATLHVLKTKQTPLLSTSKAPCTNSYANRSMTYPPKTTTANLAIPAPPNTELTKSAYCRVVGSNSKDCELEELLLDEPVVQNFEETLVEAPLISLHALRKLLIR</sequence>
<dbReference type="PANTHER" id="PTHR11439">
    <property type="entry name" value="GAG-POL-RELATED RETROTRANSPOSON"/>
    <property type="match status" value="1"/>
</dbReference>
<dbReference type="Pfam" id="PF07727">
    <property type="entry name" value="RVT_2"/>
    <property type="match status" value="1"/>
</dbReference>
<evidence type="ECO:0000313" key="2">
    <source>
        <dbReference type="EMBL" id="GJT76906.1"/>
    </source>
</evidence>
<reference evidence="2" key="2">
    <citation type="submission" date="2022-01" db="EMBL/GenBank/DDBJ databases">
        <authorList>
            <person name="Yamashiro T."/>
            <person name="Shiraishi A."/>
            <person name="Satake H."/>
            <person name="Nakayama K."/>
        </authorList>
    </citation>
    <scope>NUCLEOTIDE SEQUENCE</scope>
</reference>
<protein>
    <submittedName>
        <fullName evidence="2">Ribonuclease H-like domain-containing protein</fullName>
    </submittedName>
</protein>